<evidence type="ECO:0000313" key="2">
    <source>
        <dbReference type="WBParaSite" id="ES5_v2.g28844.t1"/>
    </source>
</evidence>
<name>A0AC34GGJ6_9BILA</name>
<sequence length="270" mass="30457">MAEKRERLKLEAEKLKELGLDNIIDIVAKKPVDRIPPPSAPESPPKIQSIYASDDAGYQKGRYRFRNAKRPSNYHPDALQEWNAKLEAEKEEHERQKLVEFKEEKKMTVLLRRRNNKAKKMKLLKVFKNDCATSQSSNKDADNDDVKIVKVVTKPNQKPASTSSKIGKHLDESLSIEKSKKNFRILNPPSRPEHLPVVCFPPSSIRRAPLHTLPNIKKTSSMASQSGKPFVDDCFIFVPCSTPSSSTSSSYNVTVPPPPTIKSTTSKRVL</sequence>
<reference evidence="2" key="1">
    <citation type="submission" date="2022-11" db="UniProtKB">
        <authorList>
            <consortium name="WormBaseParasite"/>
        </authorList>
    </citation>
    <scope>IDENTIFICATION</scope>
</reference>
<evidence type="ECO:0000313" key="1">
    <source>
        <dbReference type="Proteomes" id="UP000887579"/>
    </source>
</evidence>
<accession>A0AC34GGJ6</accession>
<dbReference type="Proteomes" id="UP000887579">
    <property type="component" value="Unplaced"/>
</dbReference>
<protein>
    <submittedName>
        <fullName evidence="2">Uncharacterized protein</fullName>
    </submittedName>
</protein>
<dbReference type="WBParaSite" id="ES5_v2.g28844.t1">
    <property type="protein sequence ID" value="ES5_v2.g28844.t1"/>
    <property type="gene ID" value="ES5_v2.g28844"/>
</dbReference>
<organism evidence="1 2">
    <name type="scientific">Panagrolaimus sp. ES5</name>
    <dbReference type="NCBI Taxonomy" id="591445"/>
    <lineage>
        <taxon>Eukaryota</taxon>
        <taxon>Metazoa</taxon>
        <taxon>Ecdysozoa</taxon>
        <taxon>Nematoda</taxon>
        <taxon>Chromadorea</taxon>
        <taxon>Rhabditida</taxon>
        <taxon>Tylenchina</taxon>
        <taxon>Panagrolaimomorpha</taxon>
        <taxon>Panagrolaimoidea</taxon>
        <taxon>Panagrolaimidae</taxon>
        <taxon>Panagrolaimus</taxon>
    </lineage>
</organism>
<proteinExistence type="predicted"/>